<evidence type="ECO:0000313" key="2">
    <source>
        <dbReference type="Proteomes" id="UP001589532"/>
    </source>
</evidence>
<evidence type="ECO:0008006" key="3">
    <source>
        <dbReference type="Google" id="ProtNLM"/>
    </source>
</evidence>
<accession>A0ABV5S3H5</accession>
<dbReference type="SUPFAM" id="SSF50969">
    <property type="entry name" value="YVTN repeat-like/Quinoprotein amine dehydrogenase"/>
    <property type="match status" value="1"/>
</dbReference>
<dbReference type="RefSeq" id="WP_345003294.1">
    <property type="nucleotide sequence ID" value="NZ_BAAAXV010000012.1"/>
</dbReference>
<keyword evidence="2" id="KW-1185">Reference proteome</keyword>
<comment type="caution">
    <text evidence="1">The sequence shown here is derived from an EMBL/GenBank/DDBJ whole genome shotgun (WGS) entry which is preliminary data.</text>
</comment>
<reference evidence="1 2" key="1">
    <citation type="submission" date="2024-09" db="EMBL/GenBank/DDBJ databases">
        <authorList>
            <person name="Sun Q."/>
            <person name="Mori K."/>
        </authorList>
    </citation>
    <scope>NUCLEOTIDE SEQUENCE [LARGE SCALE GENOMIC DNA]</scope>
    <source>
        <strain evidence="1 2">JCM 3143</strain>
    </source>
</reference>
<dbReference type="EMBL" id="JBHMBW010000021">
    <property type="protein sequence ID" value="MFB9626226.1"/>
    <property type="molecule type" value="Genomic_DNA"/>
</dbReference>
<dbReference type="Gene3D" id="2.130.10.10">
    <property type="entry name" value="YVTN repeat-like/Quinoprotein amine dehydrogenase"/>
    <property type="match status" value="1"/>
</dbReference>
<proteinExistence type="predicted"/>
<gene>
    <name evidence="1" type="ORF">ACFFSA_24345</name>
</gene>
<name>A0ABV5S3H5_9ACTN</name>
<sequence>MPGLESPVGGIAITEVEGRAVVLAGDGPGLRIWDLAAQEPIGAPLTGHIGKIERVVTATVGGRAIALTGGYPDPNDPRRATTLVWDLARGEQIGEPLTGYLESVTEVAGTPAAVTRRSDGTVPFGHRIHLWDLTPTAR</sequence>
<organism evidence="1 2">
    <name type="scientific">Nonomuraea helvata</name>
    <dbReference type="NCBI Taxonomy" id="37484"/>
    <lineage>
        <taxon>Bacteria</taxon>
        <taxon>Bacillati</taxon>
        <taxon>Actinomycetota</taxon>
        <taxon>Actinomycetes</taxon>
        <taxon>Streptosporangiales</taxon>
        <taxon>Streptosporangiaceae</taxon>
        <taxon>Nonomuraea</taxon>
    </lineage>
</organism>
<dbReference type="InterPro" id="IPR015943">
    <property type="entry name" value="WD40/YVTN_repeat-like_dom_sf"/>
</dbReference>
<protein>
    <recommendedName>
        <fullName evidence="3">WD40 repeat domain-containing protein</fullName>
    </recommendedName>
</protein>
<evidence type="ECO:0000313" key="1">
    <source>
        <dbReference type="EMBL" id="MFB9626226.1"/>
    </source>
</evidence>
<dbReference type="Proteomes" id="UP001589532">
    <property type="component" value="Unassembled WGS sequence"/>
</dbReference>
<dbReference type="InterPro" id="IPR011044">
    <property type="entry name" value="Quino_amine_DH_bsu"/>
</dbReference>